<keyword evidence="2" id="KW-0032">Aminotransferase</keyword>
<dbReference type="GO" id="GO:0008483">
    <property type="term" value="F:transaminase activity"/>
    <property type="evidence" value="ECO:0007669"/>
    <property type="project" value="UniProtKB-KW"/>
</dbReference>
<dbReference type="PROSITE" id="PS51273">
    <property type="entry name" value="GATASE_TYPE_1"/>
    <property type="match status" value="1"/>
</dbReference>
<organism evidence="2 3">
    <name type="scientific">Hoyosella rhizosphaerae</name>
    <dbReference type="NCBI Taxonomy" id="1755582"/>
    <lineage>
        <taxon>Bacteria</taxon>
        <taxon>Bacillati</taxon>
        <taxon>Actinomycetota</taxon>
        <taxon>Actinomycetes</taxon>
        <taxon>Mycobacteriales</taxon>
        <taxon>Hoyosellaceae</taxon>
        <taxon>Hoyosella</taxon>
    </lineage>
</organism>
<protein>
    <submittedName>
        <fullName evidence="2">Aminotransferase</fullName>
    </submittedName>
</protein>
<dbReference type="InterPro" id="IPR029062">
    <property type="entry name" value="Class_I_gatase-like"/>
</dbReference>
<accession>A0A916X7R6</accession>
<dbReference type="Gene3D" id="3.40.50.880">
    <property type="match status" value="1"/>
</dbReference>
<evidence type="ECO:0000313" key="3">
    <source>
        <dbReference type="Proteomes" id="UP000641514"/>
    </source>
</evidence>
<feature type="domain" description="Glutamine amidotransferase" evidence="1">
    <location>
        <begin position="48"/>
        <end position="187"/>
    </location>
</feature>
<reference evidence="2" key="2">
    <citation type="submission" date="2020-09" db="EMBL/GenBank/DDBJ databases">
        <authorList>
            <person name="Sun Q."/>
            <person name="Zhou Y."/>
        </authorList>
    </citation>
    <scope>NUCLEOTIDE SEQUENCE</scope>
    <source>
        <strain evidence="2">CGMCC 1.15478</strain>
    </source>
</reference>
<dbReference type="EMBL" id="BMJH01000001">
    <property type="protein sequence ID" value="GGC52638.1"/>
    <property type="molecule type" value="Genomic_DNA"/>
</dbReference>
<dbReference type="PANTHER" id="PTHR42695">
    <property type="entry name" value="GLUTAMINE AMIDOTRANSFERASE YLR126C-RELATED"/>
    <property type="match status" value="1"/>
</dbReference>
<keyword evidence="2" id="KW-0808">Transferase</keyword>
<gene>
    <name evidence="2" type="ORF">GCM10011410_01210</name>
</gene>
<dbReference type="RefSeq" id="WP_188669691.1">
    <property type="nucleotide sequence ID" value="NZ_BMJH01000001.1"/>
</dbReference>
<dbReference type="GO" id="GO:0005829">
    <property type="term" value="C:cytosol"/>
    <property type="evidence" value="ECO:0007669"/>
    <property type="project" value="TreeGrafter"/>
</dbReference>
<dbReference type="Proteomes" id="UP000641514">
    <property type="component" value="Unassembled WGS sequence"/>
</dbReference>
<name>A0A916X7R6_9ACTN</name>
<reference evidence="2" key="1">
    <citation type="journal article" date="2014" name="Int. J. Syst. Evol. Microbiol.">
        <title>Complete genome sequence of Corynebacterium casei LMG S-19264T (=DSM 44701T), isolated from a smear-ripened cheese.</title>
        <authorList>
            <consortium name="US DOE Joint Genome Institute (JGI-PGF)"/>
            <person name="Walter F."/>
            <person name="Albersmeier A."/>
            <person name="Kalinowski J."/>
            <person name="Ruckert C."/>
        </authorList>
    </citation>
    <scope>NUCLEOTIDE SEQUENCE</scope>
    <source>
        <strain evidence="2">CGMCC 1.15478</strain>
    </source>
</reference>
<keyword evidence="3" id="KW-1185">Reference proteome</keyword>
<dbReference type="CDD" id="cd01741">
    <property type="entry name" value="GATase1_1"/>
    <property type="match status" value="1"/>
</dbReference>
<dbReference type="PRINTS" id="PR00097">
    <property type="entry name" value="ANTSNTHASEII"/>
</dbReference>
<comment type="caution">
    <text evidence="2">The sequence shown here is derived from an EMBL/GenBank/DDBJ whole genome shotgun (WGS) entry which is preliminary data.</text>
</comment>
<evidence type="ECO:0000259" key="1">
    <source>
        <dbReference type="Pfam" id="PF00117"/>
    </source>
</evidence>
<dbReference type="SUPFAM" id="SSF52317">
    <property type="entry name" value="Class I glutamine amidotransferase-like"/>
    <property type="match status" value="1"/>
</dbReference>
<dbReference type="InterPro" id="IPR017926">
    <property type="entry name" value="GATASE"/>
</dbReference>
<sequence length="240" mass="25438">MAQAVVTVIENHPSCPLDLLEDAINTCVIDVVRPYLGDAVPSVGDVGDGLIVLGGYQSALSDDDFPWLPRVRALMVSCVDAEVPLLGVCLGAQLLAVACGGTIDIDAAPGLEAGVTDVHWSPDAITDPLFGRIARCCNPLPVPSMHFDAIGVLPDGAVLLGSSAQYTNQVFRVGQRAWGVQFHPEASFCTFRAWATDAAMQESMSPNRFLTEYKEREPHIAATAQMVGKSFAGVVLSSAR</sequence>
<dbReference type="InterPro" id="IPR044992">
    <property type="entry name" value="ChyE-like"/>
</dbReference>
<proteinExistence type="predicted"/>
<dbReference type="Pfam" id="PF00117">
    <property type="entry name" value="GATase"/>
    <property type="match status" value="1"/>
</dbReference>
<evidence type="ECO:0000313" key="2">
    <source>
        <dbReference type="EMBL" id="GGC52638.1"/>
    </source>
</evidence>
<dbReference type="PANTHER" id="PTHR42695:SF5">
    <property type="entry name" value="GLUTAMINE AMIDOTRANSFERASE YLR126C-RELATED"/>
    <property type="match status" value="1"/>
</dbReference>
<dbReference type="AlphaFoldDB" id="A0A916X7R6"/>